<dbReference type="CDD" id="cd12912">
    <property type="entry name" value="PDC2_MCP_like"/>
    <property type="match status" value="1"/>
</dbReference>
<keyword evidence="1" id="KW-0807">Transducer</keyword>
<dbReference type="Pfam" id="PF00015">
    <property type="entry name" value="MCPsignal"/>
    <property type="match status" value="1"/>
</dbReference>
<name>A0A1J5RIX7_9ZZZZ</name>
<evidence type="ECO:0000313" key="4">
    <source>
        <dbReference type="EMBL" id="OIQ91943.1"/>
    </source>
</evidence>
<dbReference type="InterPro" id="IPR004089">
    <property type="entry name" value="MCPsignal_dom"/>
</dbReference>
<dbReference type="Gene3D" id="6.10.250.3200">
    <property type="match status" value="1"/>
</dbReference>
<dbReference type="PANTHER" id="PTHR32089">
    <property type="entry name" value="METHYL-ACCEPTING CHEMOTAXIS PROTEIN MCPB"/>
    <property type="match status" value="1"/>
</dbReference>
<comment type="similarity">
    <text evidence="2">Belongs to the methyl-accepting chemotaxis (MCP) protein family.</text>
</comment>
<dbReference type="GO" id="GO:0004888">
    <property type="term" value="F:transmembrane signaling receptor activity"/>
    <property type="evidence" value="ECO:0007669"/>
    <property type="project" value="InterPro"/>
</dbReference>
<comment type="caution">
    <text evidence="4">The sequence shown here is derived from an EMBL/GenBank/DDBJ whole genome shotgun (WGS) entry which is preliminary data.</text>
</comment>
<dbReference type="GO" id="GO:0006935">
    <property type="term" value="P:chemotaxis"/>
    <property type="evidence" value="ECO:0007669"/>
    <property type="project" value="InterPro"/>
</dbReference>
<dbReference type="Pfam" id="PF22673">
    <property type="entry name" value="MCP-like_PDC_1"/>
    <property type="match status" value="1"/>
</dbReference>
<evidence type="ECO:0000256" key="1">
    <source>
        <dbReference type="ARBA" id="ARBA00023224"/>
    </source>
</evidence>
<proteinExistence type="inferred from homology"/>
<feature type="domain" description="Methyl-accepting transducer" evidence="3">
    <location>
        <begin position="1"/>
        <end position="104"/>
    </location>
</feature>
<dbReference type="AlphaFoldDB" id="A0A1J5RIX7"/>
<accession>A0A1J5RIX7</accession>
<reference evidence="4" key="1">
    <citation type="submission" date="2016-10" db="EMBL/GenBank/DDBJ databases">
        <title>Sequence of Gallionella enrichment culture.</title>
        <authorList>
            <person name="Poehlein A."/>
            <person name="Muehling M."/>
            <person name="Daniel R."/>
        </authorList>
    </citation>
    <scope>NUCLEOTIDE SEQUENCE</scope>
</reference>
<protein>
    <submittedName>
        <fullName evidence="4">Methyl-accepting chemotaxis protein CtpH</fullName>
    </submittedName>
</protein>
<dbReference type="InterPro" id="IPR004090">
    <property type="entry name" value="Chemotax_Me-accpt_rcpt"/>
</dbReference>
<gene>
    <name evidence="4" type="primary">ctpH_13</name>
    <name evidence="4" type="ORF">GALL_261470</name>
</gene>
<dbReference type="GO" id="GO:0016020">
    <property type="term" value="C:membrane"/>
    <property type="evidence" value="ECO:0007669"/>
    <property type="project" value="InterPro"/>
</dbReference>
<organism evidence="4">
    <name type="scientific">mine drainage metagenome</name>
    <dbReference type="NCBI Taxonomy" id="410659"/>
    <lineage>
        <taxon>unclassified sequences</taxon>
        <taxon>metagenomes</taxon>
        <taxon>ecological metagenomes</taxon>
    </lineage>
</organism>
<dbReference type="Gene3D" id="3.30.450.20">
    <property type="entry name" value="PAS domain"/>
    <property type="match status" value="2"/>
</dbReference>
<dbReference type="PANTHER" id="PTHR32089:SF112">
    <property type="entry name" value="LYSOZYME-LIKE PROTEIN-RELATED"/>
    <property type="match status" value="1"/>
</dbReference>
<sequence length="372" mass="41315">MGAGQTIDLVKNLVQGLELSSNEIGKVADIIKQVAKQTTLIALNAAIEAARAGEAGRGFAVVADEVRKMADRSSQAATEISRIVSSIQNDSVKASYEVQHAEKESLIKNAAYMVAAEAMRFETRFMQLEASLYGIKHLIEGLRTSRIRPQRNVVNALLMANLKADTDVLAYTCCFEPNAFDGLDDEHRNIEGHDATGRFIPYWNRSNGNVVKEQLVDYETPGVNVWYDLPRRYLKDVMIEPYDYNLSNGKVIQMSTLMVAIKHGARFIGVTGIDFALDKFQEDLSQLKPYGTGTYALISNAATYIAHPDVDNVGQPANDLSNEAKRAIKEGKIYLEEDVTNDILFFHPIKTGSTQSPWSLMLRLNFETLLSK</sequence>
<dbReference type="PROSITE" id="PS50111">
    <property type="entry name" value="CHEMOTAXIS_TRANSDUC_2"/>
    <property type="match status" value="1"/>
</dbReference>
<evidence type="ECO:0000259" key="3">
    <source>
        <dbReference type="PROSITE" id="PS50111"/>
    </source>
</evidence>
<dbReference type="GO" id="GO:0007165">
    <property type="term" value="P:signal transduction"/>
    <property type="evidence" value="ECO:0007669"/>
    <property type="project" value="UniProtKB-KW"/>
</dbReference>
<dbReference type="PRINTS" id="PR00260">
    <property type="entry name" value="CHEMTRNSDUCR"/>
</dbReference>
<dbReference type="CDD" id="cd12913">
    <property type="entry name" value="PDC1_MCP_like"/>
    <property type="match status" value="1"/>
</dbReference>
<evidence type="ECO:0000256" key="2">
    <source>
        <dbReference type="ARBA" id="ARBA00029447"/>
    </source>
</evidence>
<dbReference type="EMBL" id="MLJW01000245">
    <property type="protein sequence ID" value="OIQ91943.1"/>
    <property type="molecule type" value="Genomic_DNA"/>
</dbReference>
<dbReference type="SUPFAM" id="SSF58104">
    <property type="entry name" value="Methyl-accepting chemotaxis protein (MCP) signaling domain"/>
    <property type="match status" value="1"/>
</dbReference>